<evidence type="ECO:0000313" key="2">
    <source>
        <dbReference type="Proteomes" id="UP000585050"/>
    </source>
</evidence>
<dbReference type="AlphaFoldDB" id="A0A7X8XZA9"/>
<protein>
    <submittedName>
        <fullName evidence="1">Uncharacterized protein</fullName>
    </submittedName>
</protein>
<name>A0A7X8XZA9_9BACT</name>
<sequence>MYKRQANKVGVHKRKMKNGKVVTVRGYTRKASNVKSYSRANKGMGKKVRAASGKMVYVKRGV</sequence>
<dbReference type="RefSeq" id="WP_168885588.1">
    <property type="nucleotide sequence ID" value="NZ_JABAIL010000016.1"/>
</dbReference>
<accession>A0A7X8XZA9</accession>
<proteinExistence type="predicted"/>
<reference evidence="1 2" key="1">
    <citation type="submission" date="2020-04" db="EMBL/GenBank/DDBJ databases">
        <title>Flammeovirga sp. SR4, a novel species isolated from seawater.</title>
        <authorList>
            <person name="Wang X."/>
        </authorList>
    </citation>
    <scope>NUCLEOTIDE SEQUENCE [LARGE SCALE GENOMIC DNA]</scope>
    <source>
        <strain evidence="1 2">SR4</strain>
    </source>
</reference>
<dbReference type="EMBL" id="JABAIL010000016">
    <property type="protein sequence ID" value="NLR94878.1"/>
    <property type="molecule type" value="Genomic_DNA"/>
</dbReference>
<gene>
    <name evidence="1" type="ORF">HGP29_26975</name>
</gene>
<organism evidence="1 2">
    <name type="scientific">Flammeovirga agarivorans</name>
    <dbReference type="NCBI Taxonomy" id="2726742"/>
    <lineage>
        <taxon>Bacteria</taxon>
        <taxon>Pseudomonadati</taxon>
        <taxon>Bacteroidota</taxon>
        <taxon>Cytophagia</taxon>
        <taxon>Cytophagales</taxon>
        <taxon>Flammeovirgaceae</taxon>
        <taxon>Flammeovirga</taxon>
    </lineage>
</organism>
<keyword evidence="2" id="KW-1185">Reference proteome</keyword>
<evidence type="ECO:0000313" key="1">
    <source>
        <dbReference type="EMBL" id="NLR94878.1"/>
    </source>
</evidence>
<comment type="caution">
    <text evidence="1">The sequence shown here is derived from an EMBL/GenBank/DDBJ whole genome shotgun (WGS) entry which is preliminary data.</text>
</comment>
<dbReference type="Proteomes" id="UP000585050">
    <property type="component" value="Unassembled WGS sequence"/>
</dbReference>